<feature type="domain" description="SPW repeat-containing integral membrane" evidence="2">
    <location>
        <begin position="10"/>
        <end position="109"/>
    </location>
</feature>
<dbReference type="RefSeq" id="WP_232178748.1">
    <property type="nucleotide sequence ID" value="NZ_JAJPWV010000005.1"/>
</dbReference>
<reference evidence="3 4" key="1">
    <citation type="submission" date="2021-12" db="EMBL/GenBank/DDBJ databases">
        <title>Mucilaginibacter roseus genome.</title>
        <authorList>
            <person name="Ferreira J.R."/>
            <person name="Newman J.D."/>
        </authorList>
    </citation>
    <scope>NUCLEOTIDE SEQUENCE [LARGE SCALE GENOMIC DNA]</scope>
    <source>
        <strain evidence="3 4">LMG 28454</strain>
    </source>
</reference>
<evidence type="ECO:0000259" key="2">
    <source>
        <dbReference type="Pfam" id="PF03779"/>
    </source>
</evidence>
<feature type="transmembrane region" description="Helical" evidence="1">
    <location>
        <begin position="37"/>
        <end position="55"/>
    </location>
</feature>
<sequence length="128" mass="13887">MKAIISTKTHAVLDYVAGALITFSPWIFGFANLGGAPLLIPVFIGSMQLVMAVFSKHQLGLFKAIPMQLHLTIDMLAGCVLIASPFLYGFAQLVVWPHVLLGVVSLSAGLLTYGSLLYKVQVYDERGY</sequence>
<keyword evidence="1" id="KW-0472">Membrane</keyword>
<dbReference type="InterPro" id="IPR005530">
    <property type="entry name" value="SPW"/>
</dbReference>
<name>A0ABS8U510_9SPHI</name>
<keyword evidence="1" id="KW-0812">Transmembrane</keyword>
<proteinExistence type="predicted"/>
<keyword evidence="1" id="KW-1133">Transmembrane helix</keyword>
<dbReference type="Proteomes" id="UP001199919">
    <property type="component" value="Unassembled WGS sequence"/>
</dbReference>
<evidence type="ECO:0000256" key="1">
    <source>
        <dbReference type="SAM" id="Phobius"/>
    </source>
</evidence>
<feature type="transmembrane region" description="Helical" evidence="1">
    <location>
        <begin position="94"/>
        <end position="118"/>
    </location>
</feature>
<protein>
    <recommendedName>
        <fullName evidence="2">SPW repeat-containing integral membrane domain-containing protein</fullName>
    </recommendedName>
</protein>
<gene>
    <name evidence="3" type="ORF">LT679_16375</name>
</gene>
<accession>A0ABS8U510</accession>
<evidence type="ECO:0000313" key="3">
    <source>
        <dbReference type="EMBL" id="MCD8742189.1"/>
    </source>
</evidence>
<dbReference type="EMBL" id="JAJPWV010000005">
    <property type="protein sequence ID" value="MCD8742189.1"/>
    <property type="molecule type" value="Genomic_DNA"/>
</dbReference>
<keyword evidence="4" id="KW-1185">Reference proteome</keyword>
<organism evidence="3 4">
    <name type="scientific">Mucilaginibacter roseus</name>
    <dbReference type="NCBI Taxonomy" id="1528868"/>
    <lineage>
        <taxon>Bacteria</taxon>
        <taxon>Pseudomonadati</taxon>
        <taxon>Bacteroidota</taxon>
        <taxon>Sphingobacteriia</taxon>
        <taxon>Sphingobacteriales</taxon>
        <taxon>Sphingobacteriaceae</taxon>
        <taxon>Mucilaginibacter</taxon>
    </lineage>
</organism>
<feature type="transmembrane region" description="Helical" evidence="1">
    <location>
        <begin position="67"/>
        <end position="88"/>
    </location>
</feature>
<dbReference type="Pfam" id="PF03779">
    <property type="entry name" value="SPW"/>
    <property type="match status" value="1"/>
</dbReference>
<evidence type="ECO:0000313" key="4">
    <source>
        <dbReference type="Proteomes" id="UP001199919"/>
    </source>
</evidence>
<comment type="caution">
    <text evidence="3">The sequence shown here is derived from an EMBL/GenBank/DDBJ whole genome shotgun (WGS) entry which is preliminary data.</text>
</comment>
<feature type="transmembrane region" description="Helical" evidence="1">
    <location>
        <begin position="12"/>
        <end position="31"/>
    </location>
</feature>